<evidence type="ECO:0000313" key="3">
    <source>
        <dbReference type="WBParaSite" id="PEQ_0000341201-mRNA-1"/>
    </source>
</evidence>
<organism evidence="2 3">
    <name type="scientific">Parascaris equorum</name>
    <name type="common">Equine roundworm</name>
    <dbReference type="NCBI Taxonomy" id="6256"/>
    <lineage>
        <taxon>Eukaryota</taxon>
        <taxon>Metazoa</taxon>
        <taxon>Ecdysozoa</taxon>
        <taxon>Nematoda</taxon>
        <taxon>Chromadorea</taxon>
        <taxon>Rhabditida</taxon>
        <taxon>Spirurina</taxon>
        <taxon>Ascaridomorpha</taxon>
        <taxon>Ascaridoidea</taxon>
        <taxon>Ascarididae</taxon>
        <taxon>Parascaris</taxon>
    </lineage>
</organism>
<name>A0A914R9R8_PAREQ</name>
<dbReference type="AlphaFoldDB" id="A0A914R9R8"/>
<dbReference type="Proteomes" id="UP000887564">
    <property type="component" value="Unplaced"/>
</dbReference>
<dbReference type="GO" id="GO:0004445">
    <property type="term" value="F:inositol-polyphosphate 5-phosphatase activity"/>
    <property type="evidence" value="ECO:0007669"/>
    <property type="project" value="InterPro"/>
</dbReference>
<reference evidence="3" key="1">
    <citation type="submission" date="2022-11" db="UniProtKB">
        <authorList>
            <consortium name="WormBaseParasite"/>
        </authorList>
    </citation>
    <scope>IDENTIFICATION</scope>
</reference>
<dbReference type="InterPro" id="IPR039737">
    <property type="entry name" value="INPP5A"/>
</dbReference>
<dbReference type="PANTHER" id="PTHR12997">
    <property type="entry name" value="TYPE I INOSITOL-1,4,5-TRISPHOSPHATE 5-PHOSPHATASE"/>
    <property type="match status" value="1"/>
</dbReference>
<evidence type="ECO:0000313" key="2">
    <source>
        <dbReference type="Proteomes" id="UP000887564"/>
    </source>
</evidence>
<sequence>MKQFLQEVQKVSADFVAIHMQEVGGKNYEECSSQVPPLVHKMAADMDKLGYSTGRAYLDLEFEVPDKYNASDPVDD</sequence>
<keyword evidence="2" id="KW-1185">Reference proteome</keyword>
<keyword evidence="1" id="KW-0378">Hydrolase</keyword>
<accession>A0A914R9R8</accession>
<evidence type="ECO:0000256" key="1">
    <source>
        <dbReference type="ARBA" id="ARBA00022801"/>
    </source>
</evidence>
<proteinExistence type="predicted"/>
<protein>
    <submittedName>
        <fullName evidence="3">Uncharacterized protein</fullName>
    </submittedName>
</protein>
<dbReference type="PANTHER" id="PTHR12997:SF2">
    <property type="entry name" value="INOSITOL POLYPHOSPHATE-5-PHOSPHATASE A"/>
    <property type="match status" value="1"/>
</dbReference>
<dbReference type="WBParaSite" id="PEQ_0000341201-mRNA-1">
    <property type="protein sequence ID" value="PEQ_0000341201-mRNA-1"/>
    <property type="gene ID" value="PEQ_0000341201"/>
</dbReference>